<feature type="compositionally biased region" description="Polar residues" evidence="1">
    <location>
        <begin position="761"/>
        <end position="787"/>
    </location>
</feature>
<feature type="compositionally biased region" description="Low complexity" evidence="1">
    <location>
        <begin position="807"/>
        <end position="820"/>
    </location>
</feature>
<name>A0A0A1V4Q4_9HYPO</name>
<sequence>MDAPTPQIWGLGLKPKISLNLPPSFVIFFPAPDNGTSSYGKNSTGLRYTNLSWVGVLRAPIPFQREPAWHRVPTEYLPSQNTNLTRIVMRRTCHPQPRLYGTRFFVSGNSEIAATKRIAAWTEPTKCKMPPKKSLRLKSFKPNEFLIAFCGGPESEAETTHFFMKAKGNYPVDIANGILEIDPELLRAELRFLQTQTHRSTIPAKRRIAGNDCIETHGLWGGYKLITYTEVLHLTRVATNRGGTRITFLEGSITDVAYNFKEMGCYSTRERVAICGERPLPVIADEPEPLSMLELDKFQDESGKSPTKKSPLPIEPLKASPRYLSDTVIKLMPATSPQVAISPVKSLGSPSTPFVDSPCSIEATQSPSPLARVIAHGAPSSPLADIPCLSPGPTKHFCAPSYDSSFSNLNNTTNLCPSPQLSPTKVSEPIVQTPSKVSKAEPSTPLQTATPQQNGKAGLGLVESIPTSTPKLDKSSLQPISSIDSAQLKFGPSTSSFNAPTWLSSTITSRAKQTTKKITRRNSEPVTRSLVRTQIARRQTISPRKYDFTSEGVFVAQHEAASDGHNPVPMNLGRTPEKPASSEPASTMTTPAISWGKMTGRKSGDGVQSTPAPKRAGNKDGMRKIDVRRHPNIFRASGPSPVSSPPAINRLAEMAVECCGGQAKVMVTEENGRLVVRFKLPTEYAYLFPNNQGMDESRFTTTPSCISSSPRITFEEVNELALTNGQDSPRTEQAISPSSMHNEHIISAVSDLASPPVVTVEENQGPSITTPSPETKLNTSFTPVNRSISHDEAVSQTSPASAHQELHATSSGSSTQHGSQPAQQNHYEDSPGRDYMRDFIKRTHRNRLSTTETGSPVAPAVRRAPLGIKSPNVESPQKGKRKADTENQDSDSSLKTSIAPLPKKVRRANNPGPEKKSLPDPKGKAPEVGTQNNDTKAKPISATNGGTTTDKRSEEEQAETGTGYRRSTRLRGQQPGCTAKSSIPTPINLRGRPNSGRAGFNRTRNEEKELSNKTRKNTLKNRGNAEYPAQVLARYQEKGLGEESGEASRDPEEPTKGANGRKCVGWKTPLEAHQGEDAKKSRIATMKGKNIAKASGSGIAKPTRTMTAQKQQRTAKVAATLGMSQNGTPAKPSRVTRSSTRVRT</sequence>
<dbReference type="eggNOG" id="ENOG502SEVN">
    <property type="taxonomic scope" value="Eukaryota"/>
</dbReference>
<feature type="compositionally biased region" description="Polar residues" evidence="1">
    <location>
        <begin position="444"/>
        <end position="455"/>
    </location>
</feature>
<dbReference type="Proteomes" id="UP000030151">
    <property type="component" value="Unassembled WGS sequence"/>
</dbReference>
<reference evidence="2 3" key="1">
    <citation type="submission" date="2014-02" db="EMBL/GenBank/DDBJ databases">
        <title>The genome sequence of the entomopathogenic fungus Metarhizium robertsii ARSEF 2575.</title>
        <authorList>
            <person name="Giuliano Garisto Donzelli B."/>
            <person name="Roe B.A."/>
            <person name="Macmil S.L."/>
            <person name="Krasnoff S.B."/>
            <person name="Gibson D.M."/>
        </authorList>
    </citation>
    <scope>NUCLEOTIDE SEQUENCE [LARGE SCALE GENOMIC DNA]</scope>
    <source>
        <strain evidence="2 3">ARSEF 2575</strain>
    </source>
</reference>
<feature type="compositionally biased region" description="Basic and acidic residues" evidence="1">
    <location>
        <begin position="826"/>
        <end position="841"/>
    </location>
</feature>
<feature type="compositionally biased region" description="Basic and acidic residues" evidence="1">
    <location>
        <begin position="1003"/>
        <end position="1012"/>
    </location>
</feature>
<dbReference type="EMBL" id="JELW01000002">
    <property type="protein sequence ID" value="EXV04533.1"/>
    <property type="molecule type" value="Genomic_DNA"/>
</dbReference>
<feature type="compositionally biased region" description="Polar residues" evidence="1">
    <location>
        <begin position="419"/>
        <end position="436"/>
    </location>
</feature>
<protein>
    <submittedName>
        <fullName evidence="2">Uncharacterized protein</fullName>
    </submittedName>
</protein>
<feature type="compositionally biased region" description="Polar residues" evidence="1">
    <location>
        <begin position="975"/>
        <end position="985"/>
    </location>
</feature>
<proteinExistence type="predicted"/>
<feature type="region of interest" description="Disordered" evidence="1">
    <location>
        <begin position="419"/>
        <end position="477"/>
    </location>
</feature>
<accession>A0A0A1V4Q4</accession>
<evidence type="ECO:0000256" key="1">
    <source>
        <dbReference type="SAM" id="MobiDB-lite"/>
    </source>
</evidence>
<evidence type="ECO:0000313" key="3">
    <source>
        <dbReference type="Proteomes" id="UP000030151"/>
    </source>
</evidence>
<feature type="region of interest" description="Disordered" evidence="1">
    <location>
        <begin position="759"/>
        <end position="1144"/>
    </location>
</feature>
<comment type="caution">
    <text evidence="2">The sequence shown here is derived from an EMBL/GenBank/DDBJ whole genome shotgun (WGS) entry which is preliminary data.</text>
</comment>
<dbReference type="HOGENOM" id="CLU_270126_0_0_1"/>
<feature type="compositionally biased region" description="Polar residues" evidence="1">
    <location>
        <begin position="583"/>
        <end position="592"/>
    </location>
</feature>
<organism evidence="2 3">
    <name type="scientific">Metarhizium robertsii</name>
    <dbReference type="NCBI Taxonomy" id="568076"/>
    <lineage>
        <taxon>Eukaryota</taxon>
        <taxon>Fungi</taxon>
        <taxon>Dikarya</taxon>
        <taxon>Ascomycota</taxon>
        <taxon>Pezizomycotina</taxon>
        <taxon>Sordariomycetes</taxon>
        <taxon>Hypocreomycetidae</taxon>
        <taxon>Hypocreales</taxon>
        <taxon>Clavicipitaceae</taxon>
        <taxon>Metarhizium</taxon>
    </lineage>
</organism>
<feature type="compositionally biased region" description="Basic and acidic residues" evidence="1">
    <location>
        <begin position="913"/>
        <end position="925"/>
    </location>
</feature>
<evidence type="ECO:0000313" key="2">
    <source>
        <dbReference type="EMBL" id="EXV04533.1"/>
    </source>
</evidence>
<feature type="compositionally biased region" description="Polar residues" evidence="1">
    <location>
        <begin position="465"/>
        <end position="477"/>
    </location>
</feature>
<dbReference type="AlphaFoldDB" id="A0A0A1V4Q4"/>
<feature type="compositionally biased region" description="Basic and acidic residues" evidence="1">
    <location>
        <begin position="1035"/>
        <end position="1055"/>
    </location>
</feature>
<feature type="region of interest" description="Disordered" evidence="1">
    <location>
        <begin position="562"/>
        <end position="622"/>
    </location>
</feature>
<gene>
    <name evidence="2" type="ORF">X797_002214</name>
</gene>
<dbReference type="OrthoDB" id="4207369at2759"/>
<feature type="compositionally biased region" description="Polar residues" evidence="1">
    <location>
        <begin position="1104"/>
        <end position="1114"/>
    </location>
</feature>
<feature type="compositionally biased region" description="Low complexity" evidence="1">
    <location>
        <begin position="1133"/>
        <end position="1144"/>
    </location>
</feature>